<feature type="region of interest" description="Disordered" evidence="1">
    <location>
        <begin position="38"/>
        <end position="57"/>
    </location>
</feature>
<dbReference type="GO" id="GO:0043165">
    <property type="term" value="P:Gram-negative-bacterium-type cell outer membrane assembly"/>
    <property type="evidence" value="ECO:0007669"/>
    <property type="project" value="InterPro"/>
</dbReference>
<proteinExistence type="predicted"/>
<evidence type="ECO:0000313" key="3">
    <source>
        <dbReference type="Proteomes" id="UP000245802"/>
    </source>
</evidence>
<gene>
    <name evidence="2" type="ORF">C1280_15950</name>
</gene>
<reference evidence="2 3" key="1">
    <citation type="submission" date="2018-01" db="EMBL/GenBank/DDBJ databases">
        <title>G. obscuriglobus.</title>
        <authorList>
            <person name="Franke J."/>
            <person name="Blomberg W."/>
            <person name="Selmecki A."/>
        </authorList>
    </citation>
    <scope>NUCLEOTIDE SEQUENCE [LARGE SCALE GENOMIC DNA]</scope>
    <source>
        <strain evidence="2 3">DSM 5831</strain>
    </source>
</reference>
<dbReference type="GO" id="GO:0019867">
    <property type="term" value="C:outer membrane"/>
    <property type="evidence" value="ECO:0007669"/>
    <property type="project" value="InterPro"/>
</dbReference>
<dbReference type="Proteomes" id="UP000245802">
    <property type="component" value="Chromosome"/>
</dbReference>
<feature type="compositionally biased region" description="Pro residues" evidence="1">
    <location>
        <begin position="209"/>
        <end position="225"/>
    </location>
</feature>
<dbReference type="AlphaFoldDB" id="A0A2Z3GX44"/>
<keyword evidence="3" id="KW-1185">Reference proteome</keyword>
<dbReference type="KEGG" id="gog:C1280_15950"/>
<feature type="region of interest" description="Disordered" evidence="1">
    <location>
        <begin position="193"/>
        <end position="231"/>
    </location>
</feature>
<evidence type="ECO:0000256" key="1">
    <source>
        <dbReference type="SAM" id="MobiDB-lite"/>
    </source>
</evidence>
<accession>A0A2Z3GX44</accession>
<name>A0A2Z3GX44_9BACT</name>
<protein>
    <submittedName>
        <fullName evidence="2">Uncharacterized protein</fullName>
    </submittedName>
</protein>
<dbReference type="EMBL" id="CP025958">
    <property type="protein sequence ID" value="AWM38333.1"/>
    <property type="molecule type" value="Genomic_DNA"/>
</dbReference>
<dbReference type="InterPro" id="IPR007485">
    <property type="entry name" value="LPS_assembly_LptE"/>
</dbReference>
<evidence type="ECO:0000313" key="2">
    <source>
        <dbReference type="EMBL" id="AWM38333.1"/>
    </source>
</evidence>
<dbReference type="Pfam" id="PF04390">
    <property type="entry name" value="LptE"/>
    <property type="match status" value="1"/>
</dbReference>
<sequence>MANAGRRLLVQLVSGVVVVALMAVVAGVSRCGVVTRHSESNMSNSEHVPPAGTTTPAAPSRRQFLAIVGGAAASVTTGCQNGFRIFGYDVGAGALYDQNIRTVYVPLFNNREFQTTPYRGFEVDVTQAVIHEIGKTTAYRVTSDPSKADTELLGNVVMIQKMIQNLNQQNQIREAEIQVAVDVVWRDLRDGTILSNPRKPRQGPNPKLDGPPVPFDPSVPVPPDRTPLERPTPVRILATGRLIPELGETNASASKRIQDQIAVQIVSMMERKW</sequence>
<organism evidence="2 3">
    <name type="scientific">Gemmata obscuriglobus</name>
    <dbReference type="NCBI Taxonomy" id="114"/>
    <lineage>
        <taxon>Bacteria</taxon>
        <taxon>Pseudomonadati</taxon>
        <taxon>Planctomycetota</taxon>
        <taxon>Planctomycetia</taxon>
        <taxon>Gemmatales</taxon>
        <taxon>Gemmataceae</taxon>
        <taxon>Gemmata</taxon>
    </lineage>
</organism>